<comment type="caution">
    <text evidence="2">The sequence shown here is derived from an EMBL/GenBank/DDBJ whole genome shotgun (WGS) entry which is preliminary data.</text>
</comment>
<keyword evidence="3" id="KW-1185">Reference proteome</keyword>
<reference evidence="2" key="1">
    <citation type="journal article" date="2019" name="Plant J.">
        <title>Chlorella vulgaris genome assembly and annotation reveals the molecular basis for metabolic acclimation to high light conditions.</title>
        <authorList>
            <person name="Cecchin M."/>
            <person name="Marcolungo L."/>
            <person name="Rossato M."/>
            <person name="Girolomoni L."/>
            <person name="Cosentino E."/>
            <person name="Cuine S."/>
            <person name="Li-Beisson Y."/>
            <person name="Delledonne M."/>
            <person name="Ballottari M."/>
        </authorList>
    </citation>
    <scope>NUCLEOTIDE SEQUENCE</scope>
    <source>
        <strain evidence="2">211/11P</strain>
    </source>
</reference>
<evidence type="ECO:0000313" key="2">
    <source>
        <dbReference type="EMBL" id="KAI3426894.1"/>
    </source>
</evidence>
<accession>A0A9D4TJ21</accession>
<evidence type="ECO:0000256" key="1">
    <source>
        <dbReference type="SAM" id="MobiDB-lite"/>
    </source>
</evidence>
<sequence>MGASAAAAAAAPGPAAAAAAPGPAAAAAAATGAVLGATISERRSSGGVDTPAESGAFIGGHEPDYLFKCTTLGKEAGGLCDGSCEGQYGNNGRVLCGPDFEKHCGRADAKNWKLSIRVCISKKDEMQFMGGYPPVREYLRVQSTLLEASGSLVGKRVSVWGPFDEKYFNGTVESWDPALGKHCVRYDAATKPEDLHMAVEMWNDLTPAGTGTLAAAEGMAGLAGGSQRGPSSVRGPQPAESVPCGPRDQPAFVAGAAPKMEPLAKDSPRAVGSITDPAQSLSGERREQQQQQQQQQQQHLTALGKRPAGVGSAAEGQAPGGGPAQAACPANTEAAEAALRLLSAAANAEVPGSGERITAELAAMQQQATERQAAMADLKANLQLLLQAADGLVGFRSAASGSSAAVESDVDCAVRLLNASAKVDEDKISAMQAVIDDVRALELWFAELKPPALPELQA</sequence>
<dbReference type="AlphaFoldDB" id="A0A9D4TJ21"/>
<proteinExistence type="predicted"/>
<dbReference type="CDD" id="cd20404">
    <property type="entry name" value="Tudor_Agenet_AtEML-like"/>
    <property type="match status" value="1"/>
</dbReference>
<feature type="compositionally biased region" description="Low complexity" evidence="1">
    <location>
        <begin position="289"/>
        <end position="298"/>
    </location>
</feature>
<feature type="region of interest" description="Disordered" evidence="1">
    <location>
        <begin position="221"/>
        <end position="329"/>
    </location>
</feature>
<dbReference type="EMBL" id="SIDB01000010">
    <property type="protein sequence ID" value="KAI3426894.1"/>
    <property type="molecule type" value="Genomic_DNA"/>
</dbReference>
<dbReference type="OrthoDB" id="200660at2759"/>
<evidence type="ECO:0000313" key="3">
    <source>
        <dbReference type="Proteomes" id="UP001055712"/>
    </source>
</evidence>
<reference evidence="2" key="2">
    <citation type="submission" date="2020-11" db="EMBL/GenBank/DDBJ databases">
        <authorList>
            <person name="Cecchin M."/>
            <person name="Marcolungo L."/>
            <person name="Rossato M."/>
            <person name="Girolomoni L."/>
            <person name="Cosentino E."/>
            <person name="Cuine S."/>
            <person name="Li-Beisson Y."/>
            <person name="Delledonne M."/>
            <person name="Ballottari M."/>
        </authorList>
    </citation>
    <scope>NUCLEOTIDE SEQUENCE</scope>
    <source>
        <strain evidence="2">211/11P</strain>
        <tissue evidence="2">Whole cell</tissue>
    </source>
</reference>
<protein>
    <submittedName>
        <fullName evidence="2">Uncharacterized protein</fullName>
    </submittedName>
</protein>
<name>A0A9D4TJ21_CHLVU</name>
<dbReference type="Proteomes" id="UP001055712">
    <property type="component" value="Unassembled WGS sequence"/>
</dbReference>
<organism evidence="2 3">
    <name type="scientific">Chlorella vulgaris</name>
    <name type="common">Green alga</name>
    <dbReference type="NCBI Taxonomy" id="3077"/>
    <lineage>
        <taxon>Eukaryota</taxon>
        <taxon>Viridiplantae</taxon>
        <taxon>Chlorophyta</taxon>
        <taxon>core chlorophytes</taxon>
        <taxon>Trebouxiophyceae</taxon>
        <taxon>Chlorellales</taxon>
        <taxon>Chlorellaceae</taxon>
        <taxon>Chlorella clade</taxon>
        <taxon>Chlorella</taxon>
    </lineage>
</organism>
<gene>
    <name evidence="2" type="ORF">D9Q98_006838</name>
</gene>